<reference evidence="5" key="1">
    <citation type="submission" date="2021-01" db="EMBL/GenBank/DDBJ databases">
        <authorList>
            <person name="Corre E."/>
            <person name="Pelletier E."/>
            <person name="Niang G."/>
            <person name="Scheremetjew M."/>
            <person name="Finn R."/>
            <person name="Kale V."/>
            <person name="Holt S."/>
            <person name="Cochrane G."/>
            <person name="Meng A."/>
            <person name="Brown T."/>
            <person name="Cohen L."/>
        </authorList>
    </citation>
    <scope>NUCLEOTIDE SEQUENCE</scope>
    <source>
        <strain evidence="5">CCMP147</strain>
    </source>
</reference>
<dbReference type="InterPro" id="IPR002110">
    <property type="entry name" value="Ankyrin_rpt"/>
</dbReference>
<dbReference type="PANTHER" id="PTHR24171">
    <property type="entry name" value="ANKYRIN REPEAT DOMAIN-CONTAINING PROTEIN 39-RELATED"/>
    <property type="match status" value="1"/>
</dbReference>
<keyword evidence="1" id="KW-0677">Repeat</keyword>
<evidence type="ECO:0000256" key="1">
    <source>
        <dbReference type="ARBA" id="ARBA00022737"/>
    </source>
</evidence>
<evidence type="ECO:0000256" key="4">
    <source>
        <dbReference type="SAM" id="SignalP"/>
    </source>
</evidence>
<gene>
    <name evidence="5" type="ORF">TDUB1175_LOCUS16819</name>
</gene>
<dbReference type="AlphaFoldDB" id="A0A7R9W969"/>
<name>A0A7R9W969_9STRA</name>
<evidence type="ECO:0000313" key="5">
    <source>
        <dbReference type="EMBL" id="CAD8318024.1"/>
    </source>
</evidence>
<feature type="signal peptide" evidence="4">
    <location>
        <begin position="1"/>
        <end position="16"/>
    </location>
</feature>
<accession>A0A7R9W969</accession>
<protein>
    <submittedName>
        <fullName evidence="5">Uncharacterized protein</fullName>
    </submittedName>
</protein>
<sequence>MKISLVLALTAPLAATSQHYGVDVSFPIHHGISNSAILGNRADLYEDFLSGCKKHFGKKGHACEQVEKDRLAMSIRQPQSVMNYTDTGFKKVRAPEELRKLLENYWNENKEKKKVEQWSTGYTYTNHWEAPTYMVSIEDGGLRGGGNSLKHKLWNAARPTIEEWTGMELAPTSLYGIRVYTEGAILAPHVDRIPLISSAIINVAQDVDEDWPLEVYGRDGMAYNVTMKPGDMVLYESHSLIHGRVFPLKGRYYANIFIHFEPTGMPLRPNGNDHAVSRKATTQGGTRGSSKLPIYIMEGSPEAEQWLRTHHSGWESPAAAAVPNSEAHQAAAVGDYDALIELAGKDTELLHAKDHNGWMPIHEAARGGHKDVVALLVANGSDINARTNSGNGGTPLYWAKKVHGSSHPLVDYLITLGALDIGPEL</sequence>
<dbReference type="Gene3D" id="1.25.40.20">
    <property type="entry name" value="Ankyrin repeat-containing domain"/>
    <property type="match status" value="1"/>
</dbReference>
<dbReference type="Pfam" id="PF12796">
    <property type="entry name" value="Ank_2"/>
    <property type="match status" value="1"/>
</dbReference>
<dbReference type="PROSITE" id="PS50297">
    <property type="entry name" value="ANK_REP_REGION"/>
    <property type="match status" value="1"/>
</dbReference>
<evidence type="ECO:0000256" key="2">
    <source>
        <dbReference type="ARBA" id="ARBA00023043"/>
    </source>
</evidence>
<proteinExistence type="predicted"/>
<dbReference type="SMART" id="SM00248">
    <property type="entry name" value="ANK"/>
    <property type="match status" value="2"/>
</dbReference>
<keyword evidence="2 3" id="KW-0040">ANK repeat</keyword>
<dbReference type="InterPro" id="IPR036770">
    <property type="entry name" value="Ankyrin_rpt-contain_sf"/>
</dbReference>
<organism evidence="5">
    <name type="scientific">Pseudictyota dubia</name>
    <dbReference type="NCBI Taxonomy" id="2749911"/>
    <lineage>
        <taxon>Eukaryota</taxon>
        <taxon>Sar</taxon>
        <taxon>Stramenopiles</taxon>
        <taxon>Ochrophyta</taxon>
        <taxon>Bacillariophyta</taxon>
        <taxon>Mediophyceae</taxon>
        <taxon>Biddulphiophycidae</taxon>
        <taxon>Eupodiscales</taxon>
        <taxon>Odontellaceae</taxon>
        <taxon>Pseudictyota</taxon>
    </lineage>
</organism>
<feature type="chain" id="PRO_5030807366" evidence="4">
    <location>
        <begin position="17"/>
        <end position="425"/>
    </location>
</feature>
<evidence type="ECO:0000256" key="3">
    <source>
        <dbReference type="PROSITE-ProRule" id="PRU00023"/>
    </source>
</evidence>
<feature type="repeat" description="ANK" evidence="3">
    <location>
        <begin position="356"/>
        <end position="388"/>
    </location>
</feature>
<dbReference type="PROSITE" id="PS50088">
    <property type="entry name" value="ANK_REPEAT"/>
    <property type="match status" value="1"/>
</dbReference>
<dbReference type="SUPFAM" id="SSF48403">
    <property type="entry name" value="Ankyrin repeat"/>
    <property type="match status" value="1"/>
</dbReference>
<dbReference type="EMBL" id="HBED01033542">
    <property type="protein sequence ID" value="CAD8318024.1"/>
    <property type="molecule type" value="Transcribed_RNA"/>
</dbReference>
<keyword evidence="4" id="KW-0732">Signal</keyword>